<name>A0A9W6LPX8_9FUSO</name>
<evidence type="ECO:0000313" key="3">
    <source>
        <dbReference type="EMBL" id="GLI57545.1"/>
    </source>
</evidence>
<feature type="transmembrane region" description="Helical" evidence="2">
    <location>
        <begin position="20"/>
        <end position="43"/>
    </location>
</feature>
<organism evidence="3 4">
    <name type="scientific">Propionigenium maris DSM 9537</name>
    <dbReference type="NCBI Taxonomy" id="1123000"/>
    <lineage>
        <taxon>Bacteria</taxon>
        <taxon>Fusobacteriati</taxon>
        <taxon>Fusobacteriota</taxon>
        <taxon>Fusobacteriia</taxon>
        <taxon>Fusobacteriales</taxon>
        <taxon>Fusobacteriaceae</taxon>
        <taxon>Propionigenium</taxon>
    </lineage>
</organism>
<sequence length="145" mass="16564">MMSTQKAPRPPWREAGTVSGRGGLTLVELLITISIMSILTLAIRPAYSEMVVKTREAALKKNLYLIREALDFYYLDNRDSDNKNIYPSALEELVTGRNRYLRYIPEDPITGAEEWYLVYATEGGIYDVRSLSTEIGSNNRSYSEW</sequence>
<dbReference type="SUPFAM" id="SSF54523">
    <property type="entry name" value="Pili subunits"/>
    <property type="match status" value="1"/>
</dbReference>
<keyword evidence="2" id="KW-0812">Transmembrane</keyword>
<comment type="caution">
    <text evidence="3">The sequence shown here is derived from an EMBL/GenBank/DDBJ whole genome shotgun (WGS) entry which is preliminary data.</text>
</comment>
<dbReference type="Pfam" id="PF07963">
    <property type="entry name" value="N_methyl"/>
    <property type="match status" value="1"/>
</dbReference>
<evidence type="ECO:0000256" key="1">
    <source>
        <dbReference type="ARBA" id="ARBA00022481"/>
    </source>
</evidence>
<dbReference type="Proteomes" id="UP001144471">
    <property type="component" value="Unassembled WGS sequence"/>
</dbReference>
<dbReference type="PROSITE" id="PS00409">
    <property type="entry name" value="PROKAR_NTER_METHYL"/>
    <property type="match status" value="1"/>
</dbReference>
<dbReference type="AlphaFoldDB" id="A0A9W6LPX8"/>
<dbReference type="PRINTS" id="PR00813">
    <property type="entry name" value="BCTERIALGSPG"/>
</dbReference>
<gene>
    <name evidence="3" type="ORF">PM10SUCC1_30590</name>
</gene>
<evidence type="ECO:0008006" key="5">
    <source>
        <dbReference type="Google" id="ProtNLM"/>
    </source>
</evidence>
<protein>
    <recommendedName>
        <fullName evidence="5">General secretion pathway protein G</fullName>
    </recommendedName>
</protein>
<proteinExistence type="predicted"/>
<dbReference type="NCBIfam" id="TIGR02532">
    <property type="entry name" value="IV_pilin_GFxxxE"/>
    <property type="match status" value="1"/>
</dbReference>
<keyword evidence="4" id="KW-1185">Reference proteome</keyword>
<dbReference type="InterPro" id="IPR045584">
    <property type="entry name" value="Pilin-like"/>
</dbReference>
<dbReference type="InterPro" id="IPR000983">
    <property type="entry name" value="Bac_GSPG_pilin"/>
</dbReference>
<keyword evidence="2" id="KW-1133">Transmembrane helix</keyword>
<dbReference type="Gene3D" id="3.30.700.10">
    <property type="entry name" value="Glycoprotein, Type 4 Pilin"/>
    <property type="match status" value="1"/>
</dbReference>
<evidence type="ECO:0000256" key="2">
    <source>
        <dbReference type="SAM" id="Phobius"/>
    </source>
</evidence>
<dbReference type="InterPro" id="IPR012902">
    <property type="entry name" value="N_methyl_site"/>
</dbReference>
<keyword evidence="2" id="KW-0472">Membrane</keyword>
<accession>A0A9W6LPX8</accession>
<evidence type="ECO:0000313" key="4">
    <source>
        <dbReference type="Proteomes" id="UP001144471"/>
    </source>
</evidence>
<dbReference type="GO" id="GO:0015628">
    <property type="term" value="P:protein secretion by the type II secretion system"/>
    <property type="evidence" value="ECO:0007669"/>
    <property type="project" value="InterPro"/>
</dbReference>
<reference evidence="3" key="1">
    <citation type="submission" date="2022-12" db="EMBL/GenBank/DDBJ databases">
        <title>Reference genome sequencing for broad-spectrum identification of bacterial and archaeal isolates by mass spectrometry.</title>
        <authorList>
            <person name="Sekiguchi Y."/>
            <person name="Tourlousse D.M."/>
        </authorList>
    </citation>
    <scope>NUCLEOTIDE SEQUENCE</scope>
    <source>
        <strain evidence="3">10succ1</strain>
    </source>
</reference>
<keyword evidence="1" id="KW-0488">Methylation</keyword>
<dbReference type="EMBL" id="BSDY01000020">
    <property type="protein sequence ID" value="GLI57545.1"/>
    <property type="molecule type" value="Genomic_DNA"/>
</dbReference>
<dbReference type="GO" id="GO:0015627">
    <property type="term" value="C:type II protein secretion system complex"/>
    <property type="evidence" value="ECO:0007669"/>
    <property type="project" value="InterPro"/>
</dbReference>